<evidence type="ECO:0000256" key="4">
    <source>
        <dbReference type="ARBA" id="ARBA00023136"/>
    </source>
</evidence>
<evidence type="ECO:0000256" key="5">
    <source>
        <dbReference type="SAM" id="Phobius"/>
    </source>
</evidence>
<dbReference type="Proteomes" id="UP000268321">
    <property type="component" value="Unassembled WGS sequence"/>
</dbReference>
<dbReference type="PANTHER" id="PTHR28304">
    <property type="entry name" value="PEROXISOMAL MEMBRANE PROTEIN PEX29"/>
    <property type="match status" value="1"/>
</dbReference>
<evidence type="ECO:0000313" key="8">
    <source>
        <dbReference type="Proteomes" id="UP000268321"/>
    </source>
</evidence>
<dbReference type="OrthoDB" id="74314at2759"/>
<dbReference type="GO" id="GO:0007031">
    <property type="term" value="P:peroxisome organization"/>
    <property type="evidence" value="ECO:0007669"/>
    <property type="project" value="UniProtKB-ARBA"/>
</dbReference>
<evidence type="ECO:0000313" key="7">
    <source>
        <dbReference type="EMBL" id="RKP29193.1"/>
    </source>
</evidence>
<dbReference type="InterPro" id="IPR010482">
    <property type="entry name" value="TECPR1-like_DysF"/>
</dbReference>
<feature type="transmembrane region" description="Helical" evidence="5">
    <location>
        <begin position="170"/>
        <end position="193"/>
    </location>
</feature>
<dbReference type="InterPro" id="IPR052816">
    <property type="entry name" value="Peroxisomal_Membrane_PEX28-32"/>
</dbReference>
<dbReference type="EMBL" id="ML004502">
    <property type="protein sequence ID" value="RKP29193.1"/>
    <property type="molecule type" value="Genomic_DNA"/>
</dbReference>
<protein>
    <recommendedName>
        <fullName evidence="6">TECPR1-like DysF domain-containing protein</fullName>
    </recommendedName>
</protein>
<proteinExistence type="predicted"/>
<evidence type="ECO:0000256" key="2">
    <source>
        <dbReference type="ARBA" id="ARBA00022692"/>
    </source>
</evidence>
<accession>A0A4P9Z919</accession>
<keyword evidence="4 5" id="KW-0472">Membrane</keyword>
<dbReference type="AlphaFoldDB" id="A0A4P9Z919"/>
<dbReference type="PANTHER" id="PTHR28304:SF1">
    <property type="entry name" value="PEROXISOMAL MEMBRANE PROTEIN PEX28"/>
    <property type="match status" value="1"/>
</dbReference>
<comment type="subcellular location">
    <subcellularLocation>
        <location evidence="1">Membrane</location>
        <topology evidence="1">Multi-pass membrane protein</topology>
    </subcellularLocation>
</comment>
<keyword evidence="8" id="KW-1185">Reference proteome</keyword>
<keyword evidence="3 5" id="KW-1133">Transmembrane helix</keyword>
<evidence type="ECO:0000256" key="1">
    <source>
        <dbReference type="ARBA" id="ARBA00004141"/>
    </source>
</evidence>
<feature type="domain" description="TECPR1-like DysF" evidence="6">
    <location>
        <begin position="120"/>
        <end position="513"/>
    </location>
</feature>
<dbReference type="Pfam" id="PF06398">
    <property type="entry name" value="Pex24p"/>
    <property type="match status" value="1"/>
</dbReference>
<gene>
    <name evidence="7" type="ORF">METBISCDRAFT_31834</name>
</gene>
<feature type="transmembrane region" description="Helical" evidence="5">
    <location>
        <begin position="313"/>
        <end position="331"/>
    </location>
</feature>
<evidence type="ECO:0000256" key="3">
    <source>
        <dbReference type="ARBA" id="ARBA00022989"/>
    </source>
</evidence>
<evidence type="ECO:0000259" key="6">
    <source>
        <dbReference type="Pfam" id="PF06398"/>
    </source>
</evidence>
<keyword evidence="2 5" id="KW-0812">Transmembrane</keyword>
<organism evidence="7 8">
    <name type="scientific">Metschnikowia bicuspidata</name>
    <dbReference type="NCBI Taxonomy" id="27322"/>
    <lineage>
        <taxon>Eukaryota</taxon>
        <taxon>Fungi</taxon>
        <taxon>Dikarya</taxon>
        <taxon>Ascomycota</taxon>
        <taxon>Saccharomycotina</taxon>
        <taxon>Pichiomycetes</taxon>
        <taxon>Metschnikowiaceae</taxon>
        <taxon>Metschnikowia</taxon>
    </lineage>
</organism>
<sequence>MENPPRSRRARLLASLYDYATTVAEDRGKSSHRGFAATTAATLLGMGINRLDVQPDSVNASFSKEERDLILCMALSAEELHRSRSPDNTHFVDRLLEQLMVNAPVHSSADAAASPASRPLSVVHLVSNMRRLSCKMGAALTLHYGVVHVLSWRNPPQTLVALVAYTCMCVWPHLAVCIPLLVVLFGVVLPAYLHRHPMCVPELFPVKKRGRSLFQFLSEPGSPSIFSDYLKSGSVVERDADWLFFDSDRLSQIEQLSTVLSAHHKDKSKSAKSQMAFLMNTRLLQNLISDFLDALDCGESMVTNVLCFKNERLSTAVFYAVAALTLVVFFLGRYTPWRPLFVCAGWAVLGAFHPGAKDALVAWRRVQRRVSAPETCRALESLEFENILVDNQPETRIVEIYELQCKDVFKHEWTPYAYTRRMFDWKDTVRVSGQIPHGVDLLLKVLPPKEWKFDFGYASNWFIDTDPRALVEAQQLDKTHLSVRPDECDGWIYDVVPVDQENVREFRRRRLYRTCYRYARPTKRVKI</sequence>
<dbReference type="GO" id="GO:0005778">
    <property type="term" value="C:peroxisomal membrane"/>
    <property type="evidence" value="ECO:0007669"/>
    <property type="project" value="TreeGrafter"/>
</dbReference>
<name>A0A4P9Z919_9ASCO</name>
<reference evidence="8" key="1">
    <citation type="journal article" date="2018" name="Nat. Microbiol.">
        <title>Leveraging single-cell genomics to expand the fungal tree of life.</title>
        <authorList>
            <person name="Ahrendt S.R."/>
            <person name="Quandt C.A."/>
            <person name="Ciobanu D."/>
            <person name="Clum A."/>
            <person name="Salamov A."/>
            <person name="Andreopoulos B."/>
            <person name="Cheng J.F."/>
            <person name="Woyke T."/>
            <person name="Pelin A."/>
            <person name="Henrissat B."/>
            <person name="Reynolds N.K."/>
            <person name="Benny G.L."/>
            <person name="Smith M.E."/>
            <person name="James T.Y."/>
            <person name="Grigoriev I.V."/>
        </authorList>
    </citation>
    <scope>NUCLEOTIDE SEQUENCE [LARGE SCALE GENOMIC DNA]</scope>
    <source>
        <strain evidence="8">Baker2002</strain>
    </source>
</reference>